<keyword evidence="2" id="KW-0472">Membrane</keyword>
<accession>A0A8J2FRH3</accession>
<dbReference type="EMBL" id="CAJNOB010000001">
    <property type="protein sequence ID" value="CAF0689955.1"/>
    <property type="molecule type" value="Genomic_DNA"/>
</dbReference>
<gene>
    <name evidence="3" type="ORF">MPNT_10451</name>
</gene>
<reference evidence="3" key="1">
    <citation type="submission" date="2021-02" db="EMBL/GenBank/DDBJ databases">
        <authorList>
            <person name="Cremers G."/>
            <person name="Picone N."/>
        </authorList>
    </citation>
    <scope>NUCLEOTIDE SEQUENCE</scope>
    <source>
        <strain evidence="3">PQ17</strain>
    </source>
</reference>
<dbReference type="RefSeq" id="WP_174581850.1">
    <property type="nucleotide sequence ID" value="NZ_CAJNOB010000001.1"/>
</dbReference>
<keyword evidence="2" id="KW-1133">Transmembrane helix</keyword>
<evidence type="ECO:0000313" key="4">
    <source>
        <dbReference type="Proteomes" id="UP000663859"/>
    </source>
</evidence>
<sequence length="63" mass="6696">MKRYLRQWGADVVVLIIAIVSFLVLGVIQWKVIHNHLVKVGALPAGGTTPAAPVPSPSSPTKP</sequence>
<keyword evidence="4" id="KW-1185">Reference proteome</keyword>
<feature type="region of interest" description="Disordered" evidence="1">
    <location>
        <begin position="44"/>
        <end position="63"/>
    </location>
</feature>
<dbReference type="Proteomes" id="UP000663859">
    <property type="component" value="Unassembled WGS sequence"/>
</dbReference>
<protein>
    <submittedName>
        <fullName evidence="3">Uncharacterized protein</fullName>
    </submittedName>
</protein>
<proteinExistence type="predicted"/>
<comment type="caution">
    <text evidence="3">The sequence shown here is derived from an EMBL/GenBank/DDBJ whole genome shotgun (WGS) entry which is preliminary data.</text>
</comment>
<name>A0A8J2FRH3_9BACT</name>
<keyword evidence="2" id="KW-0812">Transmembrane</keyword>
<evidence type="ECO:0000256" key="2">
    <source>
        <dbReference type="SAM" id="Phobius"/>
    </source>
</evidence>
<feature type="compositionally biased region" description="Pro residues" evidence="1">
    <location>
        <begin position="52"/>
        <end position="63"/>
    </location>
</feature>
<dbReference type="AlphaFoldDB" id="A0A8J2FRH3"/>
<evidence type="ECO:0000256" key="1">
    <source>
        <dbReference type="SAM" id="MobiDB-lite"/>
    </source>
</evidence>
<organism evidence="3 4">
    <name type="scientific">Candidatus Methylacidithermus pantelleriae</name>
    <dbReference type="NCBI Taxonomy" id="2744239"/>
    <lineage>
        <taxon>Bacteria</taxon>
        <taxon>Pseudomonadati</taxon>
        <taxon>Verrucomicrobiota</taxon>
        <taxon>Methylacidiphilae</taxon>
        <taxon>Methylacidiphilales</taxon>
        <taxon>Methylacidiphilaceae</taxon>
        <taxon>Candidatus Methylacidithermus</taxon>
    </lineage>
</organism>
<feature type="transmembrane region" description="Helical" evidence="2">
    <location>
        <begin position="12"/>
        <end position="30"/>
    </location>
</feature>
<evidence type="ECO:0000313" key="3">
    <source>
        <dbReference type="EMBL" id="CAF0689955.1"/>
    </source>
</evidence>